<feature type="repeat" description="PPR" evidence="3">
    <location>
        <begin position="392"/>
        <end position="426"/>
    </location>
</feature>
<protein>
    <recommendedName>
        <fullName evidence="6">Pentatricopeptide repeat-containing protein At3g29230-like</fullName>
    </recommendedName>
</protein>
<evidence type="ECO:0000256" key="3">
    <source>
        <dbReference type="PROSITE-ProRule" id="PRU00708"/>
    </source>
</evidence>
<dbReference type="PANTHER" id="PTHR47926">
    <property type="entry name" value="PENTATRICOPEPTIDE REPEAT-CONTAINING PROTEIN"/>
    <property type="match status" value="1"/>
</dbReference>
<keyword evidence="2" id="KW-0677">Repeat</keyword>
<dbReference type="Pfam" id="PF01535">
    <property type="entry name" value="PPR"/>
    <property type="match status" value="3"/>
</dbReference>
<dbReference type="InterPro" id="IPR046848">
    <property type="entry name" value="E_motif"/>
</dbReference>
<dbReference type="PROSITE" id="PS51375">
    <property type="entry name" value="PPR"/>
    <property type="match status" value="6"/>
</dbReference>
<sequence length="610" mass="68954">MEQKILQVLQNCRNIIEMKQTHLQIFVHGLQENSYILPKLISLSSAFHSVDYAVQIFENSDSSNVFVYNTMIECFIDRGRRRDGFLTYNRMKALSISPNSFTFTFLLKSCKSLEDLEDGTEIHSDVLKLGYGSSVFVQNTMLDFYSNCSRNLVSACRVFEEMCERDVVSWNSMISAYMTHGETESAVKLFHSMPERNTVSWNSIITGLSKVGDMESTRSIFEQMPVRNEVSWNAMISGYVRQGDLRSARSLLDHMPDITVVSWTAMISGYAKSGDLASANDLFEMMPVKNVVSWNAMIAGYIDNHLFDQALHIFHHMLINGKCIPNEATLISVLSACAHLGALEQGKWIDSYIKKNKFSLSVPLGNALIDMFAKCGDIEKAKEVFGQMRRRCIITWTTMVSGLAVNGQCREALDLFNSMCRDGIDPDEVIFISVLSACTHGGLVEEGKQVFNQMVQQFQIKPRIEHYGCMVDLLGRAGKLEEAVSFIMSMTLEPNAVIWASLLSSCKIHGNKELADFVCRRILALEPSNPGYLMLISNINASIRRWEDVASIRALMRQEGIEKVPGCSLIQVGNWVHEFMARDSRHENRKEIYETLYCLNEHLKAVNDVP</sequence>
<comment type="similarity">
    <text evidence="1">Belongs to the PPR family. PCMP-H subfamily.</text>
</comment>
<feature type="repeat" description="PPR" evidence="3">
    <location>
        <begin position="166"/>
        <end position="200"/>
    </location>
</feature>
<dbReference type="Gene3D" id="1.25.40.10">
    <property type="entry name" value="Tetratricopeptide repeat domain"/>
    <property type="match status" value="4"/>
</dbReference>
<dbReference type="Proteomes" id="UP000607653">
    <property type="component" value="Unassembled WGS sequence"/>
</dbReference>
<name>A0A822Z675_NELNU</name>
<dbReference type="PANTHER" id="PTHR47926:SF531">
    <property type="entry name" value="TETRATRICOPEPTIDE REPEAT SUPERFAMILY PROTEIN"/>
    <property type="match status" value="1"/>
</dbReference>
<dbReference type="AlphaFoldDB" id="A0A822Z675"/>
<dbReference type="FunFam" id="1.25.40.10:FF:000511">
    <property type="entry name" value="Pentatricopeptide repeat-containing protein"/>
    <property type="match status" value="1"/>
</dbReference>
<dbReference type="InterPro" id="IPR002885">
    <property type="entry name" value="PPR_rpt"/>
</dbReference>
<feature type="repeat" description="PPR" evidence="3">
    <location>
        <begin position="64"/>
        <end position="98"/>
    </location>
</feature>
<dbReference type="GO" id="GO:0009451">
    <property type="term" value="P:RNA modification"/>
    <property type="evidence" value="ECO:0007669"/>
    <property type="project" value="InterPro"/>
</dbReference>
<organism evidence="4 5">
    <name type="scientific">Nelumbo nucifera</name>
    <name type="common">Sacred lotus</name>
    <dbReference type="NCBI Taxonomy" id="4432"/>
    <lineage>
        <taxon>Eukaryota</taxon>
        <taxon>Viridiplantae</taxon>
        <taxon>Streptophyta</taxon>
        <taxon>Embryophyta</taxon>
        <taxon>Tracheophyta</taxon>
        <taxon>Spermatophyta</taxon>
        <taxon>Magnoliopsida</taxon>
        <taxon>Proteales</taxon>
        <taxon>Nelumbonaceae</taxon>
        <taxon>Nelumbo</taxon>
    </lineage>
</organism>
<dbReference type="FunFam" id="1.25.40.10:FF:000333">
    <property type="entry name" value="Pentatricopeptide repeat-containing protein"/>
    <property type="match status" value="1"/>
</dbReference>
<evidence type="ECO:0000256" key="1">
    <source>
        <dbReference type="ARBA" id="ARBA00006643"/>
    </source>
</evidence>
<dbReference type="Pfam" id="PF20431">
    <property type="entry name" value="E_motif"/>
    <property type="match status" value="1"/>
</dbReference>
<dbReference type="GO" id="GO:0003723">
    <property type="term" value="F:RNA binding"/>
    <property type="evidence" value="ECO:0007669"/>
    <property type="project" value="InterPro"/>
</dbReference>
<feature type="repeat" description="PPR" evidence="3">
    <location>
        <begin position="361"/>
        <end position="391"/>
    </location>
</feature>
<dbReference type="InterPro" id="IPR046960">
    <property type="entry name" value="PPR_At4g14850-like_plant"/>
</dbReference>
<evidence type="ECO:0000313" key="5">
    <source>
        <dbReference type="Proteomes" id="UP000607653"/>
    </source>
</evidence>
<evidence type="ECO:0000256" key="2">
    <source>
        <dbReference type="ARBA" id="ARBA00022737"/>
    </source>
</evidence>
<dbReference type="EMBL" id="DUZY01000005">
    <property type="protein sequence ID" value="DAD39171.1"/>
    <property type="molecule type" value="Genomic_DNA"/>
</dbReference>
<keyword evidence="5" id="KW-1185">Reference proteome</keyword>
<comment type="caution">
    <text evidence="4">The sequence shown here is derived from an EMBL/GenBank/DDBJ whole genome shotgun (WGS) entry which is preliminary data.</text>
</comment>
<evidence type="ECO:0008006" key="6">
    <source>
        <dbReference type="Google" id="ProtNLM"/>
    </source>
</evidence>
<feature type="repeat" description="PPR" evidence="3">
    <location>
        <begin position="290"/>
        <end position="324"/>
    </location>
</feature>
<accession>A0A822Z675</accession>
<proteinExistence type="inferred from homology"/>
<dbReference type="InterPro" id="IPR011990">
    <property type="entry name" value="TPR-like_helical_dom_sf"/>
</dbReference>
<feature type="repeat" description="PPR" evidence="3">
    <location>
        <begin position="228"/>
        <end position="262"/>
    </location>
</feature>
<dbReference type="Pfam" id="PF13041">
    <property type="entry name" value="PPR_2"/>
    <property type="match status" value="4"/>
</dbReference>
<dbReference type="FunFam" id="1.25.40.10:FF:000934">
    <property type="entry name" value="Pentatricopeptide repeat-containing protein"/>
    <property type="match status" value="1"/>
</dbReference>
<gene>
    <name evidence="4" type="ORF">HUJ06_013494</name>
</gene>
<reference evidence="4 5" key="1">
    <citation type="journal article" date="2020" name="Mol. Biol. Evol.">
        <title>Distinct Expression and Methylation Patterns for Genes with Different Fates following a Single Whole-Genome Duplication in Flowering Plants.</title>
        <authorList>
            <person name="Shi T."/>
            <person name="Rahmani R.S."/>
            <person name="Gugger P.F."/>
            <person name="Wang M."/>
            <person name="Li H."/>
            <person name="Zhang Y."/>
            <person name="Li Z."/>
            <person name="Wang Q."/>
            <person name="Van de Peer Y."/>
            <person name="Marchal K."/>
            <person name="Chen J."/>
        </authorList>
    </citation>
    <scope>NUCLEOTIDE SEQUENCE [LARGE SCALE GENOMIC DNA]</scope>
    <source>
        <tissue evidence="4">Leaf</tissue>
    </source>
</reference>
<dbReference type="NCBIfam" id="TIGR00756">
    <property type="entry name" value="PPR"/>
    <property type="match status" value="8"/>
</dbReference>
<evidence type="ECO:0000313" key="4">
    <source>
        <dbReference type="EMBL" id="DAD39171.1"/>
    </source>
</evidence>